<proteinExistence type="predicted"/>
<keyword evidence="3" id="KW-1185">Reference proteome</keyword>
<accession>A0ABT6F3H3</accession>
<organism evidence="2 3">
    <name type="scientific">Candidatus Synechococcus calcipolaris G9</name>
    <dbReference type="NCBI Taxonomy" id="1497997"/>
    <lineage>
        <taxon>Bacteria</taxon>
        <taxon>Bacillati</taxon>
        <taxon>Cyanobacteriota</taxon>
        <taxon>Cyanophyceae</taxon>
        <taxon>Synechococcales</taxon>
        <taxon>Synechococcaceae</taxon>
        <taxon>Synechococcus</taxon>
    </lineage>
</organism>
<name>A0ABT6F3H3_9SYNE</name>
<evidence type="ECO:0000313" key="3">
    <source>
        <dbReference type="Proteomes" id="UP001154265"/>
    </source>
</evidence>
<keyword evidence="1" id="KW-0472">Membrane</keyword>
<feature type="transmembrane region" description="Helical" evidence="1">
    <location>
        <begin position="16"/>
        <end position="38"/>
    </location>
</feature>
<comment type="caution">
    <text evidence="2">The sequence shown here is derived from an EMBL/GenBank/DDBJ whole genome shotgun (WGS) entry which is preliminary data.</text>
</comment>
<evidence type="ECO:0000256" key="1">
    <source>
        <dbReference type="SAM" id="Phobius"/>
    </source>
</evidence>
<sequence length="175" mass="20551">MENIYRKIGEISLQKLYWSILLAPFIVGAMINLTYRVYSMWYYSNRPYSNAEQIEIYEQLKALDRLPVVEKRRSLVYISKDYDLFWNWLHYNCISSPFIIPAVSGIPLIGGLPDCFFEKNISTVGFSYYSQISPQSQENMPLSDLCKIAKEKGFDQIYVLEQDQNQLFTFSKNEC</sequence>
<reference evidence="2" key="2">
    <citation type="submission" date="2022-01" db="EMBL/GenBank/DDBJ databases">
        <authorList>
            <person name="Zivanovic Y."/>
            <person name="Moreira D."/>
            <person name="Lopez-Garcia P."/>
        </authorList>
    </citation>
    <scope>NUCLEOTIDE SEQUENCE</scope>
    <source>
        <strain evidence="2">G9</strain>
    </source>
</reference>
<evidence type="ECO:0000313" key="2">
    <source>
        <dbReference type="EMBL" id="MDG2992418.1"/>
    </source>
</evidence>
<gene>
    <name evidence="2" type="ORF">L3556_15980</name>
</gene>
<protein>
    <submittedName>
        <fullName evidence="2">Uncharacterized protein</fullName>
    </submittedName>
</protein>
<reference evidence="2" key="1">
    <citation type="journal article" date="2022" name="Genome Biol. Evol.">
        <title>A New Gene Family Diagnostic for Intracellular Biomineralization of Amorphous Ca Carbonates by Cyanobacteria.</title>
        <authorList>
            <person name="Benzerara K."/>
            <person name="Duprat E."/>
            <person name="Bitard-Feildel T."/>
            <person name="Caumes G."/>
            <person name="Cassier-Chauvat C."/>
            <person name="Chauvat F."/>
            <person name="Dezi M."/>
            <person name="Diop S.I."/>
            <person name="Gaschignard G."/>
            <person name="Gorgen S."/>
            <person name="Gugger M."/>
            <person name="Lopez-Garcia P."/>
            <person name="Millet M."/>
            <person name="Skouri-Panet F."/>
            <person name="Moreira D."/>
            <person name="Callebaut I."/>
        </authorList>
    </citation>
    <scope>NUCLEOTIDE SEQUENCE</scope>
    <source>
        <strain evidence="2">G9</strain>
    </source>
</reference>
<dbReference type="RefSeq" id="WP_277868331.1">
    <property type="nucleotide sequence ID" value="NZ_JAKKUT010000008.1"/>
</dbReference>
<dbReference type="EMBL" id="JAKKUT010000008">
    <property type="protein sequence ID" value="MDG2992418.1"/>
    <property type="molecule type" value="Genomic_DNA"/>
</dbReference>
<keyword evidence="1" id="KW-1133">Transmembrane helix</keyword>
<keyword evidence="1" id="KW-0812">Transmembrane</keyword>
<dbReference type="Proteomes" id="UP001154265">
    <property type="component" value="Unassembled WGS sequence"/>
</dbReference>